<dbReference type="FunFam" id="3.30.590.10:FF:000002">
    <property type="entry name" value="Creatine kinase S-type, mitochondrial"/>
    <property type="match status" value="1"/>
</dbReference>
<dbReference type="EMBL" id="AMQN01013484">
    <property type="status" value="NOT_ANNOTATED_CDS"/>
    <property type="molecule type" value="Genomic_DNA"/>
</dbReference>
<reference evidence="12" key="3">
    <citation type="submission" date="2015-06" db="UniProtKB">
        <authorList>
            <consortium name="EnsemblMetazoa"/>
        </authorList>
    </citation>
    <scope>IDENTIFICATION</scope>
</reference>
<dbReference type="PROSITE" id="PS51509">
    <property type="entry name" value="PHOSPHAGEN_KINASE_N"/>
    <property type="match status" value="1"/>
</dbReference>
<reference evidence="13" key="1">
    <citation type="submission" date="2012-12" db="EMBL/GenBank/DDBJ databases">
        <authorList>
            <person name="Hellsten U."/>
            <person name="Grimwood J."/>
            <person name="Chapman J.A."/>
            <person name="Shapiro H."/>
            <person name="Aerts A."/>
            <person name="Otillar R.P."/>
            <person name="Terry A.Y."/>
            <person name="Boore J.L."/>
            <person name="Simakov O."/>
            <person name="Marletaz F."/>
            <person name="Cho S.-J."/>
            <person name="Edsinger-Gonzales E."/>
            <person name="Havlak P."/>
            <person name="Kuo D.-H."/>
            <person name="Larsson T."/>
            <person name="Lv J."/>
            <person name="Arendt D."/>
            <person name="Savage R."/>
            <person name="Osoegawa K."/>
            <person name="de Jong P."/>
            <person name="Lindberg D.R."/>
            <person name="Seaver E.C."/>
            <person name="Weisblat D.A."/>
            <person name="Putnam N.H."/>
            <person name="Grigoriev I.V."/>
            <person name="Rokhsar D.S."/>
        </authorList>
    </citation>
    <scope>NUCLEOTIDE SEQUENCE</scope>
    <source>
        <strain evidence="13">I ESC-2004</strain>
    </source>
</reference>
<evidence type="ECO:0000256" key="2">
    <source>
        <dbReference type="ARBA" id="ARBA00022679"/>
    </source>
</evidence>
<dbReference type="OrthoDB" id="430219at2759"/>
<evidence type="ECO:0000256" key="8">
    <source>
        <dbReference type="RuleBase" id="RU000505"/>
    </source>
</evidence>
<dbReference type="InterPro" id="IPR014746">
    <property type="entry name" value="Gln_synth/guanido_kin_cat_dom"/>
</dbReference>
<keyword evidence="2 7" id="KW-0808">Transferase</keyword>
<dbReference type="OMA" id="MWNERIG"/>
<organism evidence="11">
    <name type="scientific">Capitella teleta</name>
    <name type="common">Polychaete worm</name>
    <dbReference type="NCBI Taxonomy" id="283909"/>
    <lineage>
        <taxon>Eukaryota</taxon>
        <taxon>Metazoa</taxon>
        <taxon>Spiralia</taxon>
        <taxon>Lophotrochozoa</taxon>
        <taxon>Annelida</taxon>
        <taxon>Polychaeta</taxon>
        <taxon>Sedentaria</taxon>
        <taxon>Scolecida</taxon>
        <taxon>Capitellidae</taxon>
        <taxon>Capitella</taxon>
    </lineage>
</organism>
<dbReference type="InterPro" id="IPR022415">
    <property type="entry name" value="ATP-guanido_PTrfase_AS"/>
</dbReference>
<dbReference type="EnsemblMetazoa" id="CapteT149896">
    <property type="protein sequence ID" value="CapteP149896"/>
    <property type="gene ID" value="CapteG149896"/>
</dbReference>
<dbReference type="PROSITE" id="PS00112">
    <property type="entry name" value="PHOSPHAGEN_KINASE"/>
    <property type="match status" value="1"/>
</dbReference>
<name>R7TKL7_CAPTE</name>
<dbReference type="InterPro" id="IPR022413">
    <property type="entry name" value="ATP-guanido_PTrfase_N"/>
</dbReference>
<feature type="domain" description="Phosphagen kinase C-terminal" evidence="10">
    <location>
        <begin position="142"/>
        <end position="384"/>
    </location>
</feature>
<dbReference type="InterPro" id="IPR000749">
    <property type="entry name" value="ATP-guanido_PTrfase"/>
</dbReference>
<dbReference type="Pfam" id="PF02807">
    <property type="entry name" value="ATP-gua_PtransN"/>
    <property type="match status" value="1"/>
</dbReference>
<dbReference type="SUPFAM" id="SSF48034">
    <property type="entry name" value="Guanido kinase N-terminal domain"/>
    <property type="match status" value="1"/>
</dbReference>
<dbReference type="GO" id="GO:0005615">
    <property type="term" value="C:extracellular space"/>
    <property type="evidence" value="ECO:0007669"/>
    <property type="project" value="TreeGrafter"/>
</dbReference>
<sequence length="398" mass="44733">MYADYREKVNSASMAGAAGGDPKYRLGLSQNYMKLPAKDNFPDYSKFKCMVARHLTLEMYEKLYKRVTPNGVTIDKCIQPSCDNTGRIIGLVAGDEESYETFKELFDSLLDEKHGGFKPTDKHPPPDLDASKLVGGEFDEKYVRSCRVRTGRSVKGLCLPPAISRAERREVEKCIVTALAGLKDDLAGTYYPLGKMTPEQENTLIADHFLFQKPTGHLMVNSGAVRDWPDARGIWHNNEKTFLIWINEEDHCRVISMQKGGNLKAVFERFGRGLTQIETLMKSTGREFMWSPRLGYLCACPSNIGTGLRASVHIQLKGLCKRDDFDDIVVGLDLQKRGSGGEHTAAVDDVYDISNRARLKKSEREFVQLLIDGVNKLIEMEKRLAEGKSIDDLIPKKK</sequence>
<keyword evidence="4 7" id="KW-0418">Kinase</keyword>
<feature type="binding site" evidence="7">
    <location>
        <begin position="309"/>
        <end position="313"/>
    </location>
    <ligand>
        <name>ATP</name>
        <dbReference type="ChEBI" id="CHEBI:30616"/>
    </ligand>
</feature>
<feature type="binding site" evidence="7">
    <location>
        <begin position="337"/>
        <end position="342"/>
    </location>
    <ligand>
        <name>ATP</name>
        <dbReference type="ChEBI" id="CHEBI:30616"/>
    </ligand>
</feature>
<feature type="domain" description="Phosphagen kinase N-terminal" evidence="9">
    <location>
        <begin position="32"/>
        <end position="115"/>
    </location>
</feature>
<dbReference type="Proteomes" id="UP000014760">
    <property type="component" value="Unassembled WGS sequence"/>
</dbReference>
<dbReference type="AlphaFoldDB" id="R7TKL7"/>
<dbReference type="InterPro" id="IPR036802">
    <property type="entry name" value="ATP-guanido_PTrfase_N_sf"/>
</dbReference>
<reference evidence="11 13" key="2">
    <citation type="journal article" date="2013" name="Nature">
        <title>Insights into bilaterian evolution from three spiralian genomes.</title>
        <authorList>
            <person name="Simakov O."/>
            <person name="Marletaz F."/>
            <person name="Cho S.J."/>
            <person name="Edsinger-Gonzales E."/>
            <person name="Havlak P."/>
            <person name="Hellsten U."/>
            <person name="Kuo D.H."/>
            <person name="Larsson T."/>
            <person name="Lv J."/>
            <person name="Arendt D."/>
            <person name="Savage R."/>
            <person name="Osoegawa K."/>
            <person name="de Jong P."/>
            <person name="Grimwood J."/>
            <person name="Chapman J.A."/>
            <person name="Shapiro H."/>
            <person name="Aerts A."/>
            <person name="Otillar R.P."/>
            <person name="Terry A.Y."/>
            <person name="Boore J.L."/>
            <person name="Grigoriev I.V."/>
            <person name="Lindberg D.R."/>
            <person name="Seaver E.C."/>
            <person name="Weisblat D.A."/>
            <person name="Putnam N.H."/>
            <person name="Rokhsar D.S."/>
        </authorList>
    </citation>
    <scope>NUCLEOTIDE SEQUENCE</scope>
    <source>
        <strain evidence="11 13">I ESC-2004</strain>
    </source>
</reference>
<keyword evidence="5 7" id="KW-0067">ATP-binding</keyword>
<evidence type="ECO:0000256" key="7">
    <source>
        <dbReference type="PROSITE-ProRule" id="PRU00843"/>
    </source>
</evidence>
<evidence type="ECO:0000256" key="4">
    <source>
        <dbReference type="ARBA" id="ARBA00022777"/>
    </source>
</evidence>
<dbReference type="PANTHER" id="PTHR11547:SF57">
    <property type="entry name" value="PHOSPHAGEN KINASE C-TERMINAL DOMAIN-CONTAINING PROTEIN"/>
    <property type="match status" value="1"/>
</dbReference>
<keyword evidence="13" id="KW-1185">Reference proteome</keyword>
<keyword evidence="3 7" id="KW-0547">Nucleotide-binding</keyword>
<dbReference type="Pfam" id="PF00217">
    <property type="entry name" value="ATP-gua_Ptrans"/>
    <property type="match status" value="1"/>
</dbReference>
<proteinExistence type="inferred from homology"/>
<evidence type="ECO:0000313" key="11">
    <source>
        <dbReference type="EMBL" id="ELT92096.1"/>
    </source>
</evidence>
<protein>
    <recommendedName>
        <fullName evidence="14">Phosphagen kinase C-terminal domain-containing protein</fullName>
    </recommendedName>
</protein>
<evidence type="ECO:0000259" key="10">
    <source>
        <dbReference type="PROSITE" id="PS51510"/>
    </source>
</evidence>
<comment type="similarity">
    <text evidence="1 6 8">Belongs to the ATP:guanido phosphotransferase family.</text>
</comment>
<evidence type="ECO:0000313" key="13">
    <source>
        <dbReference type="Proteomes" id="UP000014760"/>
    </source>
</evidence>
<dbReference type="GO" id="GO:0005524">
    <property type="term" value="F:ATP binding"/>
    <property type="evidence" value="ECO:0007669"/>
    <property type="project" value="UniProtKB-UniRule"/>
</dbReference>
<evidence type="ECO:0000259" key="9">
    <source>
        <dbReference type="PROSITE" id="PS51509"/>
    </source>
</evidence>
<dbReference type="FunCoup" id="R7TKL7">
    <property type="interactions" value="219"/>
</dbReference>
<evidence type="ECO:0000256" key="3">
    <source>
        <dbReference type="ARBA" id="ARBA00022741"/>
    </source>
</evidence>
<dbReference type="HOGENOM" id="CLU_019868_4_2_1"/>
<dbReference type="Gene3D" id="3.30.590.10">
    <property type="entry name" value="Glutamine synthetase/guanido kinase, catalytic domain"/>
    <property type="match status" value="1"/>
</dbReference>
<feature type="binding site" evidence="7">
    <location>
        <position position="253"/>
    </location>
    <ligand>
        <name>ATP</name>
        <dbReference type="ChEBI" id="CHEBI:30616"/>
    </ligand>
</feature>
<feature type="binding site" evidence="7">
    <location>
        <position position="208"/>
    </location>
    <ligand>
        <name>ATP</name>
        <dbReference type="ChEBI" id="CHEBI:30616"/>
    </ligand>
</feature>
<gene>
    <name evidence="11" type="ORF">CAPTEDRAFT_149896</name>
</gene>
<evidence type="ECO:0008006" key="14">
    <source>
        <dbReference type="Google" id="ProtNLM"/>
    </source>
</evidence>
<accession>R7TKL7</accession>
<dbReference type="GO" id="GO:0046314">
    <property type="term" value="P:phosphocreatine biosynthetic process"/>
    <property type="evidence" value="ECO:0007669"/>
    <property type="project" value="InterPro"/>
</dbReference>
<dbReference type="PANTHER" id="PTHR11547">
    <property type="entry name" value="ARGININE OR CREATINE KINASE"/>
    <property type="match status" value="1"/>
</dbReference>
<evidence type="ECO:0000256" key="6">
    <source>
        <dbReference type="PROSITE-ProRule" id="PRU00842"/>
    </source>
</evidence>
<evidence type="ECO:0000313" key="12">
    <source>
        <dbReference type="EnsemblMetazoa" id="CapteP149896"/>
    </source>
</evidence>
<dbReference type="SUPFAM" id="SSF55931">
    <property type="entry name" value="Glutamine synthetase/guanido kinase"/>
    <property type="match status" value="1"/>
</dbReference>
<dbReference type="EMBL" id="KB310252">
    <property type="protein sequence ID" value="ELT92096.1"/>
    <property type="molecule type" value="Genomic_DNA"/>
</dbReference>
<dbReference type="PROSITE" id="PS51510">
    <property type="entry name" value="PHOSPHAGEN_KINASE_C"/>
    <property type="match status" value="1"/>
</dbReference>
<dbReference type="CDD" id="cd00716">
    <property type="entry name" value="creatine_kinase_like"/>
    <property type="match status" value="1"/>
</dbReference>
<dbReference type="GO" id="GO:0004111">
    <property type="term" value="F:creatine kinase activity"/>
    <property type="evidence" value="ECO:0007669"/>
    <property type="project" value="InterPro"/>
</dbReference>
<dbReference type="Gene3D" id="1.10.135.10">
    <property type="entry name" value="ATP:guanido phosphotransferase, N-terminal domain"/>
    <property type="match status" value="1"/>
</dbReference>
<feature type="binding site" evidence="7">
    <location>
        <begin position="145"/>
        <end position="149"/>
    </location>
    <ligand>
        <name>ATP</name>
        <dbReference type="ChEBI" id="CHEBI:30616"/>
    </ligand>
</feature>
<evidence type="ECO:0000256" key="1">
    <source>
        <dbReference type="ARBA" id="ARBA00006798"/>
    </source>
</evidence>
<dbReference type="InterPro" id="IPR022414">
    <property type="entry name" value="ATP-guanido_PTrfase_cat"/>
</dbReference>
<dbReference type="STRING" id="283909.R7TKL7"/>
<evidence type="ECO:0000256" key="5">
    <source>
        <dbReference type="ARBA" id="ARBA00022840"/>
    </source>
</evidence>